<dbReference type="PANTHER" id="PTHR21248:SF23">
    <property type="entry name" value="CARDIOLIPIN SYNTHASE B"/>
    <property type="match status" value="1"/>
</dbReference>
<keyword evidence="6 9" id="KW-0472">Membrane</keyword>
<comment type="caution">
    <text evidence="11">The sequence shown here is derived from an EMBL/GenBank/DDBJ whole genome shotgun (WGS) entry which is preliminary data.</text>
</comment>
<dbReference type="CDD" id="cd09159">
    <property type="entry name" value="PLDc_ybhO_like_2"/>
    <property type="match status" value="1"/>
</dbReference>
<keyword evidence="3 9" id="KW-0808">Transferase</keyword>
<evidence type="ECO:0000259" key="10">
    <source>
        <dbReference type="PROSITE" id="PS50035"/>
    </source>
</evidence>
<dbReference type="InterPro" id="IPR001736">
    <property type="entry name" value="PLipase_D/transphosphatidylase"/>
</dbReference>
<dbReference type="RefSeq" id="WP_116517061.1">
    <property type="nucleotide sequence ID" value="NZ_JACCEX010000001.1"/>
</dbReference>
<keyword evidence="4" id="KW-0677">Repeat</keyword>
<dbReference type="OrthoDB" id="9762009at2"/>
<dbReference type="InterPro" id="IPR025202">
    <property type="entry name" value="PLD-like_dom"/>
</dbReference>
<feature type="active site" evidence="9">
    <location>
        <position position="121"/>
    </location>
</feature>
<evidence type="ECO:0000313" key="12">
    <source>
        <dbReference type="Proteomes" id="UP000246145"/>
    </source>
</evidence>
<feature type="domain" description="PLD phosphodiesterase" evidence="10">
    <location>
        <begin position="116"/>
        <end position="143"/>
    </location>
</feature>
<sequence length="409" mass="46667">MARKGSRLVWRDGNCIELLENGGEFFPALCSDIDQAQASVHLETYIFNLDDTGRKVLEHLRAACQRGVKVRVVIDGFGSYENAPEIARQLEEMGAQVRIYRPEPAGLGRFRFRLSRLRRLHRKVTVVDSRIGFVGGINIIDDLEDVPDDGQGPKPRFDFAVRVRGPIVQDLAKAQGLLWVRMAWRRRDDWGEFYERIKGWRQRRARALAEAQPRFEPGMRATVLLRDNLRFRQTIENVYIHALETATHDALIANSYFFPGRRLKAALRRAAQRGVRVRLLLQGRAEYALQYRACRSMYQRVLAGGIEIYEYQPSYLHAKVAVIDGCAMVGSSNMDPFSLLLARETNVFISDEGFAAELKDALERELANSCNRVTEETNARHSWLDRVCDDVSHFLLKIGVALTGHASEY</sequence>
<evidence type="ECO:0000256" key="5">
    <source>
        <dbReference type="ARBA" id="ARBA00023098"/>
    </source>
</evidence>
<evidence type="ECO:0000256" key="3">
    <source>
        <dbReference type="ARBA" id="ARBA00022679"/>
    </source>
</evidence>
<evidence type="ECO:0000256" key="6">
    <source>
        <dbReference type="ARBA" id="ARBA00023136"/>
    </source>
</evidence>
<feature type="active site" evidence="9">
    <location>
        <position position="123"/>
    </location>
</feature>
<comment type="subcellular location">
    <subcellularLocation>
        <location evidence="9">Cell membrane</location>
        <topology evidence="9">Peripheral membrane protein</topology>
    </subcellularLocation>
</comment>
<dbReference type="AlphaFoldDB" id="A0A2U1CPC6"/>
<evidence type="ECO:0000313" key="11">
    <source>
        <dbReference type="EMBL" id="PVY67748.1"/>
    </source>
</evidence>
<dbReference type="SMART" id="SM00155">
    <property type="entry name" value="PLDc"/>
    <property type="match status" value="2"/>
</dbReference>
<dbReference type="Gene3D" id="3.30.870.10">
    <property type="entry name" value="Endonuclease Chain A"/>
    <property type="match status" value="2"/>
</dbReference>
<dbReference type="SUPFAM" id="SSF56024">
    <property type="entry name" value="Phospholipase D/nuclease"/>
    <property type="match status" value="2"/>
</dbReference>
<reference evidence="11 12" key="1">
    <citation type="submission" date="2018-04" db="EMBL/GenBank/DDBJ databases">
        <title>Genomic Encyclopedia of Type Strains, Phase IV (KMG-IV): sequencing the most valuable type-strain genomes for metagenomic binning, comparative biology and taxonomic classification.</title>
        <authorList>
            <person name="Goeker M."/>
        </authorList>
    </citation>
    <scope>NUCLEOTIDE SEQUENCE [LARGE SCALE GENOMIC DNA]</scope>
    <source>
        <strain evidence="11 12">DSM 10065</strain>
    </source>
</reference>
<comment type="similarity">
    <text evidence="9">Belongs to the phospholipase D family. Cardiolipin synthase subfamily. ClsB sub-subfamily.</text>
</comment>
<evidence type="ECO:0000256" key="1">
    <source>
        <dbReference type="ARBA" id="ARBA00022475"/>
    </source>
</evidence>
<keyword evidence="2 9" id="KW-0444">Lipid biosynthesis</keyword>
<evidence type="ECO:0000256" key="7">
    <source>
        <dbReference type="ARBA" id="ARBA00023209"/>
    </source>
</evidence>
<name>A0A2U1CPC6_9BURK</name>
<feature type="active site" evidence="9">
    <location>
        <position position="324"/>
    </location>
</feature>
<dbReference type="Pfam" id="PF13091">
    <property type="entry name" value="PLDc_2"/>
    <property type="match status" value="2"/>
</dbReference>
<dbReference type="InterPro" id="IPR030872">
    <property type="entry name" value="Cardiolipin_synth_ClsB"/>
</dbReference>
<keyword evidence="12" id="KW-1185">Reference proteome</keyword>
<dbReference type="GO" id="GO:0032049">
    <property type="term" value="P:cardiolipin biosynthetic process"/>
    <property type="evidence" value="ECO:0007669"/>
    <property type="project" value="InterPro"/>
</dbReference>
<dbReference type="EMBL" id="QEKO01000001">
    <property type="protein sequence ID" value="PVY67748.1"/>
    <property type="molecule type" value="Genomic_DNA"/>
</dbReference>
<feature type="active site" evidence="9">
    <location>
        <position position="128"/>
    </location>
</feature>
<dbReference type="GO" id="GO:0005886">
    <property type="term" value="C:plasma membrane"/>
    <property type="evidence" value="ECO:0007669"/>
    <property type="project" value="UniProtKB-SubCell"/>
</dbReference>
<comment type="function">
    <text evidence="9">Catalyzes the phosphatidyl group transfer from one phosphatidylglycerol molecule to another to form cardiolipin (CL) (diphosphatidylglycerol) and glycerol.</text>
</comment>
<dbReference type="HAMAP" id="MF_01917">
    <property type="entry name" value="Cardiolipin_synth_ClsB"/>
    <property type="match status" value="1"/>
</dbReference>
<evidence type="ECO:0000256" key="2">
    <source>
        <dbReference type="ARBA" id="ARBA00022516"/>
    </source>
</evidence>
<keyword evidence="5 9" id="KW-0443">Lipid metabolism</keyword>
<accession>A0A2U1CPC6</accession>
<dbReference type="EC" id="2.7.8.-" evidence="9"/>
<dbReference type="Proteomes" id="UP000246145">
    <property type="component" value="Unassembled WGS sequence"/>
</dbReference>
<gene>
    <name evidence="9" type="primary">clsB</name>
    <name evidence="11" type="ORF">C7440_0131</name>
</gene>
<proteinExistence type="inferred from homology"/>
<evidence type="ECO:0000256" key="9">
    <source>
        <dbReference type="HAMAP-Rule" id="MF_01917"/>
    </source>
</evidence>
<evidence type="ECO:0000256" key="4">
    <source>
        <dbReference type="ARBA" id="ARBA00022737"/>
    </source>
</evidence>
<evidence type="ECO:0000256" key="8">
    <source>
        <dbReference type="ARBA" id="ARBA00023264"/>
    </source>
</evidence>
<comment type="catalytic activity">
    <reaction evidence="9">
        <text>2 a 1,2-diacyl-sn-glycero-3-phospho-(1'-sn-glycerol) = a cardiolipin + glycerol</text>
        <dbReference type="Rhea" id="RHEA:31451"/>
        <dbReference type="ChEBI" id="CHEBI:17754"/>
        <dbReference type="ChEBI" id="CHEBI:62237"/>
        <dbReference type="ChEBI" id="CHEBI:64716"/>
    </reaction>
</comment>
<keyword evidence="7 9" id="KW-0594">Phospholipid biosynthesis</keyword>
<dbReference type="NCBIfam" id="NF008427">
    <property type="entry name" value="PRK11263.1"/>
    <property type="match status" value="1"/>
</dbReference>
<dbReference type="PANTHER" id="PTHR21248">
    <property type="entry name" value="CARDIOLIPIN SYNTHASE"/>
    <property type="match status" value="1"/>
</dbReference>
<dbReference type="GO" id="GO:0008808">
    <property type="term" value="F:cardiolipin synthase activity"/>
    <property type="evidence" value="ECO:0007669"/>
    <property type="project" value="InterPro"/>
</dbReference>
<feature type="domain" description="PLD phosphodiesterase" evidence="10">
    <location>
        <begin position="312"/>
        <end position="338"/>
    </location>
</feature>
<organism evidence="11 12">
    <name type="scientific">Pusillimonas noertemannii</name>
    <dbReference type="NCBI Taxonomy" id="305977"/>
    <lineage>
        <taxon>Bacteria</taxon>
        <taxon>Pseudomonadati</taxon>
        <taxon>Pseudomonadota</taxon>
        <taxon>Betaproteobacteria</taxon>
        <taxon>Burkholderiales</taxon>
        <taxon>Alcaligenaceae</taxon>
        <taxon>Pusillimonas</taxon>
    </lineage>
</organism>
<feature type="active site" evidence="9">
    <location>
        <position position="319"/>
    </location>
</feature>
<feature type="active site" evidence="9">
    <location>
        <position position="317"/>
    </location>
</feature>
<protein>
    <recommendedName>
        <fullName evidence="9">Cardiolipin synthase B</fullName>
        <shortName evidence="9">CL synthase</shortName>
        <ecNumber evidence="9">2.7.8.-</ecNumber>
    </recommendedName>
</protein>
<keyword evidence="1 9" id="KW-1003">Cell membrane</keyword>
<dbReference type="CDD" id="cd09110">
    <property type="entry name" value="PLDc_CLS_1"/>
    <property type="match status" value="1"/>
</dbReference>
<dbReference type="PROSITE" id="PS50035">
    <property type="entry name" value="PLD"/>
    <property type="match status" value="2"/>
</dbReference>
<dbReference type="STRING" id="1231391.GCA_000308195_01458"/>
<keyword evidence="8 9" id="KW-1208">Phospholipid metabolism</keyword>